<protein>
    <submittedName>
        <fullName evidence="2">Uncharacterized protein</fullName>
    </submittedName>
</protein>
<feature type="region of interest" description="Disordered" evidence="1">
    <location>
        <begin position="64"/>
        <end position="94"/>
    </location>
</feature>
<gene>
    <name evidence="2" type="ORF">NB231_10668</name>
</gene>
<dbReference type="AlphaFoldDB" id="A4BNW1"/>
<sequence>MGKASRGKRRNITRDDDQALRLAAEIILDPRLIETFQSIKLHEKLESFRSEDFVTEAVPLLEHSHKAPQAQDEKTAEFTSGPHHQTPASWAAGLHKGLRNRPFRDRLNATIEAGRQALRRESDFEHHTDRFDLDDSTRAQAEHAYSATRERLLAEPAAPGWLTLAMACIARTIATNAHERFAGESWDELTSFMYELERDFLGAAGEALANKLVEFDHIFYEDRLPEIVGSRMPFGLAELACNMADSSLFKPSSQP</sequence>
<evidence type="ECO:0000313" key="2">
    <source>
        <dbReference type="EMBL" id="EAR22910.1"/>
    </source>
</evidence>
<comment type="caution">
    <text evidence="2">The sequence shown here is derived from an EMBL/GenBank/DDBJ whole genome shotgun (WGS) entry which is preliminary data.</text>
</comment>
<reference evidence="2 3" key="1">
    <citation type="submission" date="2006-02" db="EMBL/GenBank/DDBJ databases">
        <authorList>
            <person name="Waterbury J."/>
            <person name="Ferriera S."/>
            <person name="Johnson J."/>
            <person name="Kravitz S."/>
            <person name="Halpern A."/>
            <person name="Remington K."/>
            <person name="Beeson K."/>
            <person name="Tran B."/>
            <person name="Rogers Y.-H."/>
            <person name="Friedman R."/>
            <person name="Venter J.C."/>
        </authorList>
    </citation>
    <scope>NUCLEOTIDE SEQUENCE [LARGE SCALE GENOMIC DNA]</scope>
    <source>
        <strain evidence="2 3">Nb-231</strain>
    </source>
</reference>
<evidence type="ECO:0000256" key="1">
    <source>
        <dbReference type="SAM" id="MobiDB-lite"/>
    </source>
</evidence>
<organism evidence="2 3">
    <name type="scientific">Nitrococcus mobilis Nb-231</name>
    <dbReference type="NCBI Taxonomy" id="314278"/>
    <lineage>
        <taxon>Bacteria</taxon>
        <taxon>Pseudomonadati</taxon>
        <taxon>Pseudomonadota</taxon>
        <taxon>Gammaproteobacteria</taxon>
        <taxon>Chromatiales</taxon>
        <taxon>Ectothiorhodospiraceae</taxon>
        <taxon>Nitrococcus</taxon>
    </lineage>
</organism>
<dbReference type="RefSeq" id="WP_005002378.1">
    <property type="nucleotide sequence ID" value="NZ_CH672427.1"/>
</dbReference>
<dbReference type="HOGENOM" id="CLU_1089181_0_0_6"/>
<proteinExistence type="predicted"/>
<accession>A4BNW1</accession>
<keyword evidence="3" id="KW-1185">Reference proteome</keyword>
<name>A4BNW1_9GAMM</name>
<dbReference type="EMBL" id="AAOF01000002">
    <property type="protein sequence ID" value="EAR22910.1"/>
    <property type="molecule type" value="Genomic_DNA"/>
</dbReference>
<dbReference type="Proteomes" id="UP000003374">
    <property type="component" value="Unassembled WGS sequence"/>
</dbReference>
<evidence type="ECO:0000313" key="3">
    <source>
        <dbReference type="Proteomes" id="UP000003374"/>
    </source>
</evidence>